<dbReference type="GO" id="GO:0008610">
    <property type="term" value="P:lipid biosynthetic process"/>
    <property type="evidence" value="ECO:0007669"/>
    <property type="project" value="InterPro"/>
</dbReference>
<dbReference type="Proteomes" id="UP000194221">
    <property type="component" value="Unassembled WGS sequence"/>
</dbReference>
<dbReference type="AlphaFoldDB" id="A0A1Y2PFU9"/>
<accession>A0A1Y2PFU9</accession>
<feature type="transmembrane region" description="Helical" evidence="7">
    <location>
        <begin position="138"/>
        <end position="167"/>
    </location>
</feature>
<gene>
    <name evidence="9" type="ORF">WH52_01695</name>
</gene>
<dbReference type="Pfam" id="PF04116">
    <property type="entry name" value="FA_hydroxylase"/>
    <property type="match status" value="1"/>
</dbReference>
<dbReference type="GO" id="GO:0050479">
    <property type="term" value="F:glyceryl-ether monooxygenase activity"/>
    <property type="evidence" value="ECO:0007669"/>
    <property type="project" value="TreeGrafter"/>
</dbReference>
<keyword evidence="4" id="KW-0560">Oxidoreductase</keyword>
<dbReference type="InterPro" id="IPR006694">
    <property type="entry name" value="Fatty_acid_hydroxylase"/>
</dbReference>
<feature type="transmembrane region" description="Helical" evidence="7">
    <location>
        <begin position="52"/>
        <end position="73"/>
    </location>
</feature>
<dbReference type="GO" id="GO:0006643">
    <property type="term" value="P:membrane lipid metabolic process"/>
    <property type="evidence" value="ECO:0007669"/>
    <property type="project" value="TreeGrafter"/>
</dbReference>
<feature type="transmembrane region" description="Helical" evidence="7">
    <location>
        <begin position="79"/>
        <end position="97"/>
    </location>
</feature>
<evidence type="ECO:0000313" key="9">
    <source>
        <dbReference type="EMBL" id="OSY89376.1"/>
    </source>
</evidence>
<dbReference type="RefSeq" id="WP_086029187.1">
    <property type="nucleotide sequence ID" value="NZ_LAPZ01000001.1"/>
</dbReference>
<sequence>MQIPELPNLIHYAIPFFVLTVIIEVILTVKVKMEDYEYKDALTSITMGLGNVFIGLFAKGIILAFFIFLYQFRVFTLPFAWWTWILLLFAEDFCYYWNHRIAHESRLFWASHVVHHSSQKYNLATALRQTWSGSFYTFIFWALLPLLGFHPIMIVMQMSISLLYQYWIHTELINKLPRWFEAIFNTPSHHRVHHATNPQYLDRNHAGIFIIWDKLFGTFEPEVEKPVYGLVKNIDTYNPIKVAFLEWYYMLSDVLKSKTSLRKRLLYLIKPPGWRHDGTGKLSTDLRAEWEQNKKGES</sequence>
<dbReference type="PANTHER" id="PTHR21624">
    <property type="entry name" value="STEROL DESATURASE-RELATED PROTEIN"/>
    <property type="match status" value="1"/>
</dbReference>
<comment type="subcellular location">
    <subcellularLocation>
        <location evidence="1">Endomembrane system</location>
        <topology evidence="1">Multi-pass membrane protein</topology>
    </subcellularLocation>
</comment>
<keyword evidence="6 7" id="KW-0472">Membrane</keyword>
<dbReference type="STRING" id="1635173.WH52_01695"/>
<keyword evidence="10" id="KW-1185">Reference proteome</keyword>
<keyword evidence="3 7" id="KW-1133">Transmembrane helix</keyword>
<evidence type="ECO:0000256" key="2">
    <source>
        <dbReference type="ARBA" id="ARBA00022692"/>
    </source>
</evidence>
<dbReference type="PANTHER" id="PTHR21624:SF1">
    <property type="entry name" value="ALKYLGLYCEROL MONOOXYGENASE"/>
    <property type="match status" value="1"/>
</dbReference>
<dbReference type="OrthoDB" id="9770329at2"/>
<evidence type="ECO:0000259" key="8">
    <source>
        <dbReference type="Pfam" id="PF04116"/>
    </source>
</evidence>
<evidence type="ECO:0000256" key="5">
    <source>
        <dbReference type="ARBA" id="ARBA00023098"/>
    </source>
</evidence>
<dbReference type="InterPro" id="IPR051689">
    <property type="entry name" value="Sterol_desaturase/TMEM195"/>
</dbReference>
<comment type="caution">
    <text evidence="9">The sequence shown here is derived from an EMBL/GenBank/DDBJ whole genome shotgun (WGS) entry which is preliminary data.</text>
</comment>
<protein>
    <submittedName>
        <fullName evidence="9">C-5 sterol desaturase</fullName>
    </submittedName>
</protein>
<dbReference type="GO" id="GO:0016020">
    <property type="term" value="C:membrane"/>
    <property type="evidence" value="ECO:0007669"/>
    <property type="project" value="GOC"/>
</dbReference>
<evidence type="ECO:0000256" key="4">
    <source>
        <dbReference type="ARBA" id="ARBA00023002"/>
    </source>
</evidence>
<name>A0A1Y2PFU9_9FLAO</name>
<proteinExistence type="predicted"/>
<keyword evidence="2 7" id="KW-0812">Transmembrane</keyword>
<dbReference type="InParanoid" id="A0A1Y2PFU9"/>
<reference evidence="9 10" key="1">
    <citation type="submission" date="2015-03" db="EMBL/GenBank/DDBJ databases">
        <title>Genome sequence of Tenacibaculum sp. S2-2, isolated from intestinal microbiota of sea cucumber, Apostichopus japonicas.</title>
        <authorList>
            <person name="Shao Z."/>
            <person name="Wang L."/>
            <person name="Li X."/>
        </authorList>
    </citation>
    <scope>NUCLEOTIDE SEQUENCE [LARGE SCALE GENOMIC DNA]</scope>
    <source>
        <strain evidence="9 10">S2-2</strain>
    </source>
</reference>
<evidence type="ECO:0000313" key="10">
    <source>
        <dbReference type="Proteomes" id="UP000194221"/>
    </source>
</evidence>
<evidence type="ECO:0000256" key="1">
    <source>
        <dbReference type="ARBA" id="ARBA00004127"/>
    </source>
</evidence>
<keyword evidence="5" id="KW-0443">Lipid metabolism</keyword>
<evidence type="ECO:0000256" key="6">
    <source>
        <dbReference type="ARBA" id="ARBA00023136"/>
    </source>
</evidence>
<dbReference type="EMBL" id="LAPZ01000001">
    <property type="protein sequence ID" value="OSY89376.1"/>
    <property type="molecule type" value="Genomic_DNA"/>
</dbReference>
<organism evidence="9 10">
    <name type="scientific">Tenacibaculum holothuriorum</name>
    <dbReference type="NCBI Taxonomy" id="1635173"/>
    <lineage>
        <taxon>Bacteria</taxon>
        <taxon>Pseudomonadati</taxon>
        <taxon>Bacteroidota</taxon>
        <taxon>Flavobacteriia</taxon>
        <taxon>Flavobacteriales</taxon>
        <taxon>Flavobacteriaceae</taxon>
        <taxon>Tenacibaculum</taxon>
    </lineage>
</organism>
<feature type="transmembrane region" description="Helical" evidence="7">
    <location>
        <begin position="12"/>
        <end position="31"/>
    </location>
</feature>
<evidence type="ECO:0000256" key="3">
    <source>
        <dbReference type="ARBA" id="ARBA00022989"/>
    </source>
</evidence>
<evidence type="ECO:0000256" key="7">
    <source>
        <dbReference type="SAM" id="Phobius"/>
    </source>
</evidence>
<dbReference type="GO" id="GO:0012505">
    <property type="term" value="C:endomembrane system"/>
    <property type="evidence" value="ECO:0007669"/>
    <property type="project" value="UniProtKB-SubCell"/>
</dbReference>
<dbReference type="GO" id="GO:0005506">
    <property type="term" value="F:iron ion binding"/>
    <property type="evidence" value="ECO:0007669"/>
    <property type="project" value="InterPro"/>
</dbReference>
<feature type="domain" description="Fatty acid hydroxylase" evidence="8">
    <location>
        <begin position="84"/>
        <end position="218"/>
    </location>
</feature>